<organism evidence="2 3">
    <name type="scientific">Rhynchophorus ferrugineus</name>
    <name type="common">Red palm weevil</name>
    <name type="synonym">Curculio ferrugineus</name>
    <dbReference type="NCBI Taxonomy" id="354439"/>
    <lineage>
        <taxon>Eukaryota</taxon>
        <taxon>Metazoa</taxon>
        <taxon>Ecdysozoa</taxon>
        <taxon>Arthropoda</taxon>
        <taxon>Hexapoda</taxon>
        <taxon>Insecta</taxon>
        <taxon>Pterygota</taxon>
        <taxon>Neoptera</taxon>
        <taxon>Endopterygota</taxon>
        <taxon>Coleoptera</taxon>
        <taxon>Polyphaga</taxon>
        <taxon>Cucujiformia</taxon>
        <taxon>Curculionidae</taxon>
        <taxon>Dryophthorinae</taxon>
        <taxon>Rhynchophorus</taxon>
    </lineage>
</organism>
<dbReference type="Proteomes" id="UP000625711">
    <property type="component" value="Unassembled WGS sequence"/>
</dbReference>
<dbReference type="AlphaFoldDB" id="A0A834I3S5"/>
<feature type="region of interest" description="Disordered" evidence="1">
    <location>
        <begin position="65"/>
        <end position="87"/>
    </location>
</feature>
<comment type="caution">
    <text evidence="2">The sequence shown here is derived from an EMBL/GenBank/DDBJ whole genome shotgun (WGS) entry which is preliminary data.</text>
</comment>
<reference evidence="2" key="1">
    <citation type="submission" date="2020-08" db="EMBL/GenBank/DDBJ databases">
        <title>Genome sequencing and assembly of the red palm weevil Rhynchophorus ferrugineus.</title>
        <authorList>
            <person name="Dias G.B."/>
            <person name="Bergman C.M."/>
            <person name="Manee M."/>
        </authorList>
    </citation>
    <scope>NUCLEOTIDE SEQUENCE</scope>
    <source>
        <strain evidence="2">AA-2017</strain>
        <tissue evidence="2">Whole larva</tissue>
    </source>
</reference>
<evidence type="ECO:0000313" key="3">
    <source>
        <dbReference type="Proteomes" id="UP000625711"/>
    </source>
</evidence>
<proteinExistence type="predicted"/>
<accession>A0A834I3S5</accession>
<evidence type="ECO:0000256" key="1">
    <source>
        <dbReference type="SAM" id="MobiDB-lite"/>
    </source>
</evidence>
<name>A0A834I3S5_RHYFE</name>
<evidence type="ECO:0000313" key="2">
    <source>
        <dbReference type="EMBL" id="KAF7273890.1"/>
    </source>
</evidence>
<gene>
    <name evidence="2" type="ORF">GWI33_013421</name>
</gene>
<dbReference type="EMBL" id="JAACXV010013241">
    <property type="protein sequence ID" value="KAF7273890.1"/>
    <property type="molecule type" value="Genomic_DNA"/>
</dbReference>
<keyword evidence="3" id="KW-1185">Reference proteome</keyword>
<sequence>MRVERRHSDESHFSLFFHEAELEATELILTTTCLLAVRSALSGPHPLFDEEIGDAKSKFDLSTGSLRQKKHDFAVPPSDNTKPKNRQ</sequence>
<protein>
    <submittedName>
        <fullName evidence="2">Uncharacterized protein</fullName>
    </submittedName>
</protein>